<gene>
    <name evidence="1" type="ORF">PCOR1329_LOCUS38012</name>
</gene>
<reference evidence="1" key="1">
    <citation type="submission" date="2023-10" db="EMBL/GenBank/DDBJ databases">
        <authorList>
            <person name="Chen Y."/>
            <person name="Shah S."/>
            <person name="Dougan E. K."/>
            <person name="Thang M."/>
            <person name="Chan C."/>
        </authorList>
    </citation>
    <scope>NUCLEOTIDE SEQUENCE [LARGE SCALE GENOMIC DNA]</scope>
</reference>
<name>A0ABN9TDF1_9DINO</name>
<keyword evidence="2" id="KW-1185">Reference proteome</keyword>
<evidence type="ECO:0008006" key="3">
    <source>
        <dbReference type="Google" id="ProtNLM"/>
    </source>
</evidence>
<accession>A0ABN9TDF1</accession>
<evidence type="ECO:0000313" key="2">
    <source>
        <dbReference type="Proteomes" id="UP001189429"/>
    </source>
</evidence>
<organism evidence="1 2">
    <name type="scientific">Prorocentrum cordatum</name>
    <dbReference type="NCBI Taxonomy" id="2364126"/>
    <lineage>
        <taxon>Eukaryota</taxon>
        <taxon>Sar</taxon>
        <taxon>Alveolata</taxon>
        <taxon>Dinophyceae</taxon>
        <taxon>Prorocentrales</taxon>
        <taxon>Prorocentraceae</taxon>
        <taxon>Prorocentrum</taxon>
    </lineage>
</organism>
<proteinExistence type="predicted"/>
<protein>
    <recommendedName>
        <fullName evidence="3">Transmembrane 9 superfamily member</fullName>
    </recommendedName>
</protein>
<sequence>MTNMADEWYEQDVFEHQASFLDTAGATGMNKHRKRYDILNGTDGWARYYPAQTRVKCGVRLDDDRLAGKAVEYKLVINMDLVIDADKRYGFRPFSNVFWEGTRTGQIGYNLAP</sequence>
<comment type="caution">
    <text evidence="1">The sequence shown here is derived from an EMBL/GenBank/DDBJ whole genome shotgun (WGS) entry which is preliminary data.</text>
</comment>
<dbReference type="EMBL" id="CAUYUJ010014606">
    <property type="protein sequence ID" value="CAK0843769.1"/>
    <property type="molecule type" value="Genomic_DNA"/>
</dbReference>
<dbReference type="Proteomes" id="UP001189429">
    <property type="component" value="Unassembled WGS sequence"/>
</dbReference>
<evidence type="ECO:0000313" key="1">
    <source>
        <dbReference type="EMBL" id="CAK0843769.1"/>
    </source>
</evidence>